<sequence>MTKREDTLRGKAFTIDSHCGPAWLGFGHTFAIELEHDQAIAAYSTAAKLYPGSHLPTLFIVGCALFSKAQNALKVAEETKCRSQVWETIWINLSHASRQLG</sequence>
<dbReference type="Proteomes" id="UP000266673">
    <property type="component" value="Unassembled WGS sequence"/>
</dbReference>
<gene>
    <name evidence="1" type="ORF">C2G38_2191237</name>
</gene>
<organism evidence="1 2">
    <name type="scientific">Gigaspora rosea</name>
    <dbReference type="NCBI Taxonomy" id="44941"/>
    <lineage>
        <taxon>Eukaryota</taxon>
        <taxon>Fungi</taxon>
        <taxon>Fungi incertae sedis</taxon>
        <taxon>Mucoromycota</taxon>
        <taxon>Glomeromycotina</taxon>
        <taxon>Glomeromycetes</taxon>
        <taxon>Diversisporales</taxon>
        <taxon>Gigasporaceae</taxon>
        <taxon>Gigaspora</taxon>
    </lineage>
</organism>
<evidence type="ECO:0000313" key="1">
    <source>
        <dbReference type="EMBL" id="RIB15947.1"/>
    </source>
</evidence>
<keyword evidence="2" id="KW-1185">Reference proteome</keyword>
<dbReference type="EMBL" id="QKWP01000712">
    <property type="protein sequence ID" value="RIB15947.1"/>
    <property type="molecule type" value="Genomic_DNA"/>
</dbReference>
<comment type="caution">
    <text evidence="1">The sequence shown here is derived from an EMBL/GenBank/DDBJ whole genome shotgun (WGS) entry which is preliminary data.</text>
</comment>
<dbReference type="Gene3D" id="1.25.40.10">
    <property type="entry name" value="Tetratricopeptide repeat domain"/>
    <property type="match status" value="1"/>
</dbReference>
<accession>A0A397V3K1</accession>
<evidence type="ECO:0000313" key="2">
    <source>
        <dbReference type="Proteomes" id="UP000266673"/>
    </source>
</evidence>
<name>A0A397V3K1_9GLOM</name>
<proteinExistence type="predicted"/>
<dbReference type="OrthoDB" id="10006270at2759"/>
<dbReference type="InterPro" id="IPR011990">
    <property type="entry name" value="TPR-like_helical_dom_sf"/>
</dbReference>
<reference evidence="1 2" key="1">
    <citation type="submission" date="2018-06" db="EMBL/GenBank/DDBJ databases">
        <title>Comparative genomics reveals the genomic features of Rhizophagus irregularis, R. cerebriforme, R. diaphanum and Gigaspora rosea, and their symbiotic lifestyle signature.</title>
        <authorList>
            <person name="Morin E."/>
            <person name="San Clemente H."/>
            <person name="Chen E.C.H."/>
            <person name="De La Providencia I."/>
            <person name="Hainaut M."/>
            <person name="Kuo A."/>
            <person name="Kohler A."/>
            <person name="Murat C."/>
            <person name="Tang N."/>
            <person name="Roy S."/>
            <person name="Loubradou J."/>
            <person name="Henrissat B."/>
            <person name="Grigoriev I.V."/>
            <person name="Corradi N."/>
            <person name="Roux C."/>
            <person name="Martin F.M."/>
        </authorList>
    </citation>
    <scope>NUCLEOTIDE SEQUENCE [LARGE SCALE GENOMIC DNA]</scope>
    <source>
        <strain evidence="1 2">DAOM 194757</strain>
    </source>
</reference>
<dbReference type="AlphaFoldDB" id="A0A397V3K1"/>
<protein>
    <submittedName>
        <fullName evidence="1">Uncharacterized protein</fullName>
    </submittedName>
</protein>
<dbReference type="STRING" id="44941.A0A397V3K1"/>